<evidence type="ECO:0000256" key="7">
    <source>
        <dbReference type="SAM" id="Phobius"/>
    </source>
</evidence>
<protein>
    <submittedName>
        <fullName evidence="8">GlsB/YeaQ/YmgE family stress response membrane protein</fullName>
    </submittedName>
</protein>
<evidence type="ECO:0000256" key="6">
    <source>
        <dbReference type="ARBA" id="ARBA00023136"/>
    </source>
</evidence>
<accession>A0A7X1FAA4</accession>
<dbReference type="EMBL" id="JACLAU010000043">
    <property type="protein sequence ID" value="MBC2653305.1"/>
    <property type="molecule type" value="Genomic_DNA"/>
</dbReference>
<dbReference type="Proteomes" id="UP000520156">
    <property type="component" value="Unassembled WGS sequence"/>
</dbReference>
<organism evidence="8 9">
    <name type="scientific">Novosphingobium aerophilum</name>
    <dbReference type="NCBI Taxonomy" id="2839843"/>
    <lineage>
        <taxon>Bacteria</taxon>
        <taxon>Pseudomonadati</taxon>
        <taxon>Pseudomonadota</taxon>
        <taxon>Alphaproteobacteria</taxon>
        <taxon>Sphingomonadales</taxon>
        <taxon>Sphingomonadaceae</taxon>
        <taxon>Novosphingobium</taxon>
    </lineage>
</organism>
<comment type="subcellular location">
    <subcellularLocation>
        <location evidence="1">Cell membrane</location>
        <topology evidence="1">Multi-pass membrane protein</topology>
    </subcellularLocation>
</comment>
<keyword evidence="4 7" id="KW-0812">Transmembrane</keyword>
<keyword evidence="9" id="KW-1185">Reference proteome</keyword>
<name>A0A7X1FAA4_9SPHN</name>
<feature type="transmembrane region" description="Helical" evidence="7">
    <location>
        <begin position="30"/>
        <end position="48"/>
    </location>
</feature>
<evidence type="ECO:0000313" key="9">
    <source>
        <dbReference type="Proteomes" id="UP000520156"/>
    </source>
</evidence>
<reference evidence="8 9" key="1">
    <citation type="submission" date="2020-08" db="EMBL/GenBank/DDBJ databases">
        <title>The genome sequence of Novosphingobium flavum 4Y4.</title>
        <authorList>
            <person name="Liu Y."/>
        </authorList>
    </citation>
    <scope>NUCLEOTIDE SEQUENCE [LARGE SCALE GENOMIC DNA]</scope>
    <source>
        <strain evidence="8 9">4Y4</strain>
    </source>
</reference>
<dbReference type="AlphaFoldDB" id="A0A7X1FAA4"/>
<dbReference type="PANTHER" id="PTHR33884:SF3">
    <property type="entry name" value="UPF0410 PROTEIN YMGE"/>
    <property type="match status" value="1"/>
</dbReference>
<dbReference type="InterPro" id="IPR007341">
    <property type="entry name" value="Transgly_assoc"/>
</dbReference>
<evidence type="ECO:0000256" key="4">
    <source>
        <dbReference type="ARBA" id="ARBA00022692"/>
    </source>
</evidence>
<feature type="transmembrane region" description="Helical" evidence="7">
    <location>
        <begin position="60"/>
        <end position="79"/>
    </location>
</feature>
<evidence type="ECO:0000256" key="5">
    <source>
        <dbReference type="ARBA" id="ARBA00022989"/>
    </source>
</evidence>
<proteinExistence type="inferred from homology"/>
<keyword evidence="3" id="KW-1003">Cell membrane</keyword>
<evidence type="ECO:0000256" key="3">
    <source>
        <dbReference type="ARBA" id="ARBA00022475"/>
    </source>
</evidence>
<comment type="similarity">
    <text evidence="2">Belongs to the UPF0410 family.</text>
</comment>
<keyword evidence="6 7" id="KW-0472">Membrane</keyword>
<evidence type="ECO:0000313" key="8">
    <source>
        <dbReference type="EMBL" id="MBC2653305.1"/>
    </source>
</evidence>
<sequence length="83" mass="8745">MFNLLGAIVSGLFVGWLARFIYPGPVPMGLVMTVLLGIGGSMLASFVTVRASGEDYRDGINRAGCLSSVLGAMALIYIGRHLL</sequence>
<dbReference type="PANTHER" id="PTHR33884">
    <property type="entry name" value="UPF0410 PROTEIN YMGE"/>
    <property type="match status" value="1"/>
</dbReference>
<evidence type="ECO:0000256" key="1">
    <source>
        <dbReference type="ARBA" id="ARBA00004651"/>
    </source>
</evidence>
<comment type="caution">
    <text evidence="8">The sequence shown here is derived from an EMBL/GenBank/DDBJ whole genome shotgun (WGS) entry which is preliminary data.</text>
</comment>
<dbReference type="RefSeq" id="WP_185684689.1">
    <property type="nucleotide sequence ID" value="NZ_JACLAU010000043.1"/>
</dbReference>
<evidence type="ECO:0000256" key="2">
    <source>
        <dbReference type="ARBA" id="ARBA00011006"/>
    </source>
</evidence>
<dbReference type="GO" id="GO:0005886">
    <property type="term" value="C:plasma membrane"/>
    <property type="evidence" value="ECO:0007669"/>
    <property type="project" value="UniProtKB-SubCell"/>
</dbReference>
<keyword evidence="5 7" id="KW-1133">Transmembrane helix</keyword>
<gene>
    <name evidence="8" type="ORF">H7F49_16585</name>
</gene>